<name>A0ABS9HKA2_9CORY</name>
<dbReference type="EMBL" id="JAKJKU010000003">
    <property type="protein sequence ID" value="MCF6774247.1"/>
    <property type="molecule type" value="Genomic_DNA"/>
</dbReference>
<evidence type="ECO:0000313" key="1">
    <source>
        <dbReference type="EMBL" id="MCF6774247.1"/>
    </source>
</evidence>
<sequence length="53" mass="6590">MTSPKNITFDATYSERIKLLETNPEEYFAKYPRTRFDFLKDEKDNSRKRKKRW</sequence>
<evidence type="ECO:0000313" key="2">
    <source>
        <dbReference type="Proteomes" id="UP001200604"/>
    </source>
</evidence>
<dbReference type="RefSeq" id="WP_156441652.1">
    <property type="nucleotide sequence ID" value="NZ_JAFFSY010000002.1"/>
</dbReference>
<gene>
    <name evidence="1" type="ORF">L3H44_07475</name>
</gene>
<keyword evidence="2" id="KW-1185">Reference proteome</keyword>
<organism evidence="1 2">
    <name type="scientific">Corynebacterium parakroppenstedtii</name>
    <dbReference type="NCBI Taxonomy" id="2828363"/>
    <lineage>
        <taxon>Bacteria</taxon>
        <taxon>Bacillati</taxon>
        <taxon>Actinomycetota</taxon>
        <taxon>Actinomycetes</taxon>
        <taxon>Mycobacteriales</taxon>
        <taxon>Corynebacteriaceae</taxon>
        <taxon>Corynebacterium</taxon>
    </lineage>
</organism>
<dbReference type="Proteomes" id="UP001200604">
    <property type="component" value="Unassembled WGS sequence"/>
</dbReference>
<comment type="caution">
    <text evidence="1">The sequence shown here is derived from an EMBL/GenBank/DDBJ whole genome shotgun (WGS) entry which is preliminary data.</text>
</comment>
<protein>
    <submittedName>
        <fullName evidence="1">Uncharacterized protein</fullName>
    </submittedName>
</protein>
<reference evidence="1 2" key="1">
    <citation type="submission" date="2022-01" db="EMBL/GenBank/DDBJ databases">
        <title>Identification and Characterization of Corynebacterium sp.</title>
        <authorList>
            <person name="Luo Q."/>
            <person name="Qu P."/>
            <person name="Chen Q."/>
        </authorList>
    </citation>
    <scope>NUCLEOTIDE SEQUENCE [LARGE SCALE GENOMIC DNA]</scope>
    <source>
        <strain evidence="1 2">MC-12</strain>
    </source>
</reference>
<accession>A0ABS9HKA2</accession>
<dbReference type="GeneID" id="92726754"/>
<proteinExistence type="predicted"/>